<accession>A0A0E9SYF0</accession>
<organism evidence="1">
    <name type="scientific">Anguilla anguilla</name>
    <name type="common">European freshwater eel</name>
    <name type="synonym">Muraena anguilla</name>
    <dbReference type="NCBI Taxonomy" id="7936"/>
    <lineage>
        <taxon>Eukaryota</taxon>
        <taxon>Metazoa</taxon>
        <taxon>Chordata</taxon>
        <taxon>Craniata</taxon>
        <taxon>Vertebrata</taxon>
        <taxon>Euteleostomi</taxon>
        <taxon>Actinopterygii</taxon>
        <taxon>Neopterygii</taxon>
        <taxon>Teleostei</taxon>
        <taxon>Anguilliformes</taxon>
        <taxon>Anguillidae</taxon>
        <taxon>Anguilla</taxon>
    </lineage>
</organism>
<proteinExistence type="predicted"/>
<sequence length="45" mass="5266">MYFYIFISRGGNMPTIATAHTWHFSVGSTFHYFQTVSNQINAEYE</sequence>
<protein>
    <submittedName>
        <fullName evidence="1">Uncharacterized protein</fullName>
    </submittedName>
</protein>
<reference evidence="1" key="1">
    <citation type="submission" date="2014-11" db="EMBL/GenBank/DDBJ databases">
        <authorList>
            <person name="Amaro Gonzalez C."/>
        </authorList>
    </citation>
    <scope>NUCLEOTIDE SEQUENCE</scope>
</reference>
<evidence type="ECO:0000313" key="1">
    <source>
        <dbReference type="EMBL" id="JAH46267.1"/>
    </source>
</evidence>
<dbReference type="AlphaFoldDB" id="A0A0E9SYF0"/>
<dbReference type="EMBL" id="GBXM01062310">
    <property type="protein sequence ID" value="JAH46267.1"/>
    <property type="molecule type" value="Transcribed_RNA"/>
</dbReference>
<name>A0A0E9SYF0_ANGAN</name>
<reference evidence="1" key="2">
    <citation type="journal article" date="2015" name="Fish Shellfish Immunol.">
        <title>Early steps in the European eel (Anguilla anguilla)-Vibrio vulnificus interaction in the gills: Role of the RtxA13 toxin.</title>
        <authorList>
            <person name="Callol A."/>
            <person name="Pajuelo D."/>
            <person name="Ebbesson L."/>
            <person name="Teles M."/>
            <person name="MacKenzie S."/>
            <person name="Amaro C."/>
        </authorList>
    </citation>
    <scope>NUCLEOTIDE SEQUENCE</scope>
</reference>